<organism evidence="2 3">
    <name type="scientific">Eumeta variegata</name>
    <name type="common">Bagworm moth</name>
    <name type="synonym">Eumeta japonica</name>
    <dbReference type="NCBI Taxonomy" id="151549"/>
    <lineage>
        <taxon>Eukaryota</taxon>
        <taxon>Metazoa</taxon>
        <taxon>Ecdysozoa</taxon>
        <taxon>Arthropoda</taxon>
        <taxon>Hexapoda</taxon>
        <taxon>Insecta</taxon>
        <taxon>Pterygota</taxon>
        <taxon>Neoptera</taxon>
        <taxon>Endopterygota</taxon>
        <taxon>Lepidoptera</taxon>
        <taxon>Glossata</taxon>
        <taxon>Ditrysia</taxon>
        <taxon>Tineoidea</taxon>
        <taxon>Psychidae</taxon>
        <taxon>Oiketicinae</taxon>
        <taxon>Eumeta</taxon>
    </lineage>
</organism>
<name>A0A4C1V2Y7_EUMVA</name>
<keyword evidence="3" id="KW-1185">Reference proteome</keyword>
<sequence>MGDAWRKSSRHRMSQETVTGRFPSLLPGRRRLSTAAVRASGGSVSTFRGLRIGGWDAAVDSQPPRESALGCDPAMSKNRFDASFIYLDIVESSKSLWRIELRHTNVNPLRLYRIYSVLPVVYVVLPGGVRRRETRMSSPS</sequence>
<dbReference type="AlphaFoldDB" id="A0A4C1V2Y7"/>
<protein>
    <submittedName>
        <fullName evidence="2">Uncharacterized protein</fullName>
    </submittedName>
</protein>
<dbReference type="Proteomes" id="UP000299102">
    <property type="component" value="Unassembled WGS sequence"/>
</dbReference>
<reference evidence="2 3" key="1">
    <citation type="journal article" date="2019" name="Commun. Biol.">
        <title>The bagworm genome reveals a unique fibroin gene that provides high tensile strength.</title>
        <authorList>
            <person name="Kono N."/>
            <person name="Nakamura H."/>
            <person name="Ohtoshi R."/>
            <person name="Tomita M."/>
            <person name="Numata K."/>
            <person name="Arakawa K."/>
        </authorList>
    </citation>
    <scope>NUCLEOTIDE SEQUENCE [LARGE SCALE GENOMIC DNA]</scope>
</reference>
<accession>A0A4C1V2Y7</accession>
<comment type="caution">
    <text evidence="2">The sequence shown here is derived from an EMBL/GenBank/DDBJ whole genome shotgun (WGS) entry which is preliminary data.</text>
</comment>
<gene>
    <name evidence="2" type="ORF">EVAR_14864_1</name>
</gene>
<proteinExistence type="predicted"/>
<evidence type="ECO:0000313" key="2">
    <source>
        <dbReference type="EMBL" id="GBP33183.1"/>
    </source>
</evidence>
<dbReference type="EMBL" id="BGZK01000270">
    <property type="protein sequence ID" value="GBP33183.1"/>
    <property type="molecule type" value="Genomic_DNA"/>
</dbReference>
<evidence type="ECO:0000256" key="1">
    <source>
        <dbReference type="SAM" id="MobiDB-lite"/>
    </source>
</evidence>
<evidence type="ECO:0000313" key="3">
    <source>
        <dbReference type="Proteomes" id="UP000299102"/>
    </source>
</evidence>
<feature type="region of interest" description="Disordered" evidence="1">
    <location>
        <begin position="1"/>
        <end position="20"/>
    </location>
</feature>